<evidence type="ECO:0000256" key="1">
    <source>
        <dbReference type="SAM" id="Phobius"/>
    </source>
</evidence>
<organism evidence="2">
    <name type="scientific">candidate division WOR-3 bacterium</name>
    <dbReference type="NCBI Taxonomy" id="2052148"/>
    <lineage>
        <taxon>Bacteria</taxon>
        <taxon>Bacteria division WOR-3</taxon>
    </lineage>
</organism>
<proteinExistence type="predicted"/>
<gene>
    <name evidence="2" type="ORF">ENX07_05020</name>
</gene>
<protein>
    <recommendedName>
        <fullName evidence="3">Rod shape-determining protein MreD</fullName>
    </recommendedName>
</protein>
<comment type="caution">
    <text evidence="2">The sequence shown here is derived from an EMBL/GenBank/DDBJ whole genome shotgun (WGS) entry which is preliminary data.</text>
</comment>
<feature type="transmembrane region" description="Helical" evidence="1">
    <location>
        <begin position="70"/>
        <end position="89"/>
    </location>
</feature>
<name>A0A7C3YUR2_UNCW3</name>
<keyword evidence="1" id="KW-0472">Membrane</keyword>
<dbReference type="EMBL" id="DTMQ01000035">
    <property type="protein sequence ID" value="HGE99415.1"/>
    <property type="molecule type" value="Genomic_DNA"/>
</dbReference>
<keyword evidence="1" id="KW-0812">Transmembrane</keyword>
<feature type="transmembrane region" description="Helical" evidence="1">
    <location>
        <begin position="120"/>
        <end position="139"/>
    </location>
</feature>
<accession>A0A7C3YUR2</accession>
<feature type="transmembrane region" description="Helical" evidence="1">
    <location>
        <begin position="12"/>
        <end position="35"/>
    </location>
</feature>
<feature type="transmembrane region" description="Helical" evidence="1">
    <location>
        <begin position="41"/>
        <end position="63"/>
    </location>
</feature>
<dbReference type="AlphaFoldDB" id="A0A7C3YUR2"/>
<feature type="transmembrane region" description="Helical" evidence="1">
    <location>
        <begin position="95"/>
        <end position="113"/>
    </location>
</feature>
<reference evidence="2" key="1">
    <citation type="journal article" date="2020" name="mSystems">
        <title>Genome- and Community-Level Interaction Insights into Carbon Utilization and Element Cycling Functions of Hydrothermarchaeota in Hydrothermal Sediment.</title>
        <authorList>
            <person name="Zhou Z."/>
            <person name="Liu Y."/>
            <person name="Xu W."/>
            <person name="Pan J."/>
            <person name="Luo Z.H."/>
            <person name="Li M."/>
        </authorList>
    </citation>
    <scope>NUCLEOTIDE SEQUENCE [LARGE SCALE GENOMIC DNA]</scope>
    <source>
        <strain evidence="2">SpSt-906</strain>
    </source>
</reference>
<keyword evidence="1" id="KW-1133">Transmembrane helix</keyword>
<evidence type="ECO:0008006" key="3">
    <source>
        <dbReference type="Google" id="ProtNLM"/>
    </source>
</evidence>
<evidence type="ECO:0000313" key="2">
    <source>
        <dbReference type="EMBL" id="HGE99415.1"/>
    </source>
</evidence>
<sequence length="156" mass="18152">MIDLSRKKPKEALNFAAGILFVYLLWTIETLFPVWFPEFSLIFIILSSLSFSEVFATLLGFFLGFLSDHLAPIFFGRFTLFFTFLAFLLSHYKNYIIFSYPYLFILVLISLFLKGLIGGFNWTQLILTLLFAIPAIKVLRKFGEKIWATGAKSYWR</sequence>